<dbReference type="Proteomes" id="UP000281899">
    <property type="component" value="Unassembled WGS sequence"/>
</dbReference>
<keyword evidence="3" id="KW-1185">Reference proteome</keyword>
<accession>A0ABX9X7N1</accession>
<protein>
    <submittedName>
        <fullName evidence="2">Uncharacterized protein</fullName>
    </submittedName>
</protein>
<dbReference type="GeneID" id="301713501"/>
<comment type="caution">
    <text evidence="2">The sequence shown here is derived from an EMBL/GenBank/DDBJ whole genome shotgun (WGS) entry which is preliminary data.</text>
</comment>
<keyword evidence="1" id="KW-0472">Membrane</keyword>
<gene>
    <name evidence="2" type="ORF">EGI15_12560</name>
</gene>
<name>A0ABX9X7N1_9FLAO</name>
<reference evidence="2 3" key="1">
    <citation type="submission" date="2018-11" db="EMBL/GenBank/DDBJ databases">
        <title>Proposal to divide the Flavobacteriaceae and reorganize its genera based on Amino Acid Identity values calculated from whole genome sequences.</title>
        <authorList>
            <person name="Nicholson A.C."/>
            <person name="Gulvik C.A."/>
            <person name="Whitney A.M."/>
            <person name="Humrighouse B.W."/>
            <person name="Bell M."/>
            <person name="Holmes B."/>
            <person name="Steigerwalt A."/>
            <person name="Villarma A."/>
            <person name="Sheth M."/>
            <person name="Batra D."/>
            <person name="Pryor J."/>
            <person name="Bernardet J.-F."/>
            <person name="Hugo C."/>
            <person name="Kampfer P."/>
            <person name="Newman J."/>
            <person name="Mcquiston J.R."/>
        </authorList>
    </citation>
    <scope>NUCLEOTIDE SEQUENCE [LARGE SCALE GENOMIC DNA]</scope>
    <source>
        <strain evidence="2 3">G0235</strain>
    </source>
</reference>
<feature type="transmembrane region" description="Helical" evidence="1">
    <location>
        <begin position="65"/>
        <end position="86"/>
    </location>
</feature>
<organism evidence="2 3">
    <name type="scientific">Chryseobacterium cucumeris</name>
    <dbReference type="NCBI Taxonomy" id="1813611"/>
    <lineage>
        <taxon>Bacteria</taxon>
        <taxon>Pseudomonadati</taxon>
        <taxon>Bacteroidota</taxon>
        <taxon>Flavobacteriia</taxon>
        <taxon>Flavobacteriales</taxon>
        <taxon>Weeksellaceae</taxon>
        <taxon>Chryseobacterium group</taxon>
        <taxon>Chryseobacterium</taxon>
    </lineage>
</organism>
<keyword evidence="1" id="KW-1133">Transmembrane helix</keyword>
<evidence type="ECO:0000256" key="1">
    <source>
        <dbReference type="SAM" id="Phobius"/>
    </source>
</evidence>
<feature type="transmembrane region" description="Helical" evidence="1">
    <location>
        <begin position="114"/>
        <end position="133"/>
    </location>
</feature>
<feature type="transmembrane region" description="Helical" evidence="1">
    <location>
        <begin position="31"/>
        <end position="53"/>
    </location>
</feature>
<dbReference type="RefSeq" id="WP_123278885.1">
    <property type="nucleotide sequence ID" value="NZ_JALRGU010000582.1"/>
</dbReference>
<evidence type="ECO:0000313" key="3">
    <source>
        <dbReference type="Proteomes" id="UP000281899"/>
    </source>
</evidence>
<proteinExistence type="predicted"/>
<keyword evidence="1" id="KW-0812">Transmembrane</keyword>
<sequence>MKYIKKKLRYIYWLTGHQHYSKFGENGDNGVYVISIFLLSIIFFSLSLVRVILWENKDLTELFGINFKFFFKLFFVIIALLIYYIVRKQTREISIKNNLEFEWINNKKRIKDTIIFYIVWIISALGFLFLLALSK</sequence>
<evidence type="ECO:0000313" key="2">
    <source>
        <dbReference type="EMBL" id="ROH91389.1"/>
    </source>
</evidence>
<dbReference type="EMBL" id="RJTW01000006">
    <property type="protein sequence ID" value="ROH91389.1"/>
    <property type="molecule type" value="Genomic_DNA"/>
</dbReference>